<evidence type="ECO:0000256" key="2">
    <source>
        <dbReference type="ARBA" id="ARBA00005695"/>
    </source>
</evidence>
<dbReference type="Gene3D" id="3.40.190.10">
    <property type="entry name" value="Periplasmic binding protein-like II"/>
    <property type="match status" value="1"/>
</dbReference>
<evidence type="ECO:0000313" key="6">
    <source>
        <dbReference type="Proteomes" id="UP000030826"/>
    </source>
</evidence>
<dbReference type="STRING" id="370622.LA66_01165"/>
<dbReference type="InterPro" id="IPR030678">
    <property type="entry name" value="Peptide/Ni-bd"/>
</dbReference>
<evidence type="ECO:0000256" key="3">
    <source>
        <dbReference type="SAM" id="SignalP"/>
    </source>
</evidence>
<accession>A0A0B1Q381</accession>
<dbReference type="GO" id="GO:0015833">
    <property type="term" value="P:peptide transport"/>
    <property type="evidence" value="ECO:0007669"/>
    <property type="project" value="TreeGrafter"/>
</dbReference>
<evidence type="ECO:0000256" key="1">
    <source>
        <dbReference type="ARBA" id="ARBA00004418"/>
    </source>
</evidence>
<dbReference type="InterPro" id="IPR039424">
    <property type="entry name" value="SBP_5"/>
</dbReference>
<comment type="caution">
    <text evidence="5">The sequence shown here is derived from an EMBL/GenBank/DDBJ whole genome shotgun (WGS) entry which is preliminary data.</text>
</comment>
<dbReference type="AlphaFoldDB" id="A0A0B1Q381"/>
<dbReference type="EMBL" id="JRFJ01000001">
    <property type="protein sequence ID" value="KHJ55313.1"/>
    <property type="molecule type" value="Genomic_DNA"/>
</dbReference>
<organism evidence="5 6">
    <name type="scientific">Aureimonas altamirensis</name>
    <dbReference type="NCBI Taxonomy" id="370622"/>
    <lineage>
        <taxon>Bacteria</taxon>
        <taxon>Pseudomonadati</taxon>
        <taxon>Pseudomonadota</taxon>
        <taxon>Alphaproteobacteria</taxon>
        <taxon>Hyphomicrobiales</taxon>
        <taxon>Aurantimonadaceae</taxon>
        <taxon>Aureimonas</taxon>
    </lineage>
</organism>
<dbReference type="PANTHER" id="PTHR30290">
    <property type="entry name" value="PERIPLASMIC BINDING COMPONENT OF ABC TRANSPORTER"/>
    <property type="match status" value="1"/>
</dbReference>
<dbReference type="GO" id="GO:0043190">
    <property type="term" value="C:ATP-binding cassette (ABC) transporter complex"/>
    <property type="evidence" value="ECO:0007669"/>
    <property type="project" value="InterPro"/>
</dbReference>
<evidence type="ECO:0000259" key="4">
    <source>
        <dbReference type="Pfam" id="PF00496"/>
    </source>
</evidence>
<reference evidence="5 6" key="1">
    <citation type="submission" date="2014-09" db="EMBL/GenBank/DDBJ databases">
        <title>Isolation and characterization of Aurantimonas altamirensis ON-56566 from clinical sample following a dog bite.</title>
        <authorList>
            <person name="Eshaghi A."/>
            <person name="Li A."/>
            <person name="Shahinas D."/>
            <person name="Bahn P."/>
            <person name="Kus J.V."/>
            <person name="Patel S.N."/>
        </authorList>
    </citation>
    <scope>NUCLEOTIDE SEQUENCE [LARGE SCALE GENOMIC DNA]</scope>
    <source>
        <strain evidence="5 6">ON-56566</strain>
    </source>
</reference>
<keyword evidence="3" id="KW-0732">Signal</keyword>
<dbReference type="InterPro" id="IPR000914">
    <property type="entry name" value="SBP_5_dom"/>
</dbReference>
<dbReference type="SUPFAM" id="SSF53850">
    <property type="entry name" value="Periplasmic binding protein-like II"/>
    <property type="match status" value="1"/>
</dbReference>
<comment type="subcellular location">
    <subcellularLocation>
        <location evidence="1">Periplasm</location>
    </subcellularLocation>
</comment>
<dbReference type="Gene3D" id="3.10.105.10">
    <property type="entry name" value="Dipeptide-binding Protein, Domain 3"/>
    <property type="match status" value="1"/>
</dbReference>
<sequence>MARSIIVTMLASLISTTALAQVTAPEGVLTIAVGADPETFDPHFNDLPTGNTVDMHVLEGLFRLDSENNVINELATEYAFSEDGKTFTVKIEDGHVFSNGNPLNAEAVAASFNRLLDPAVGSIYRGLYASIERVSASDATTVVFHLAEPNGHVLLLLASTTATIIDVKALAEMGAEYSRRPVGSGPYMVESFVGGERYRLVPSPTYKGAFPATLEAIDFLVVPEDGSRMAMMETGEIDIAERVPPESIETIRSIDGMDVITPPSMFSINMEMVLKGPLEDPRVREALNLSVDREGMIQGILGGLGTSSVTMPGPGTQNELRVTFDPIPFDVERAKELMQEAGYAPGELSLTMVCPNGRYIKDAQICQALQGSFQAIGINATAQVVDRGTWTEIVSQPPAQRQDNMGMLGRATAGMDFTLYRLFKSGVGANTTGYSNPEVDDMLAQGRAETDLARQKDIYARIQQKIWEDRPFIFLWYQTQAIGVSDRVKGLEVQPNETMHFEHVSLSNS</sequence>
<dbReference type="GO" id="GO:1904680">
    <property type="term" value="F:peptide transmembrane transporter activity"/>
    <property type="evidence" value="ECO:0007669"/>
    <property type="project" value="TreeGrafter"/>
</dbReference>
<protein>
    <recommendedName>
        <fullName evidence="4">Solute-binding protein family 5 domain-containing protein</fullName>
    </recommendedName>
</protein>
<feature type="signal peptide" evidence="3">
    <location>
        <begin position="1"/>
        <end position="20"/>
    </location>
</feature>
<dbReference type="PIRSF" id="PIRSF002741">
    <property type="entry name" value="MppA"/>
    <property type="match status" value="1"/>
</dbReference>
<proteinExistence type="inferred from homology"/>
<feature type="domain" description="Solute-binding protein family 5" evidence="4">
    <location>
        <begin position="70"/>
        <end position="394"/>
    </location>
</feature>
<dbReference type="Pfam" id="PF00496">
    <property type="entry name" value="SBP_bac_5"/>
    <property type="match status" value="1"/>
</dbReference>
<comment type="similarity">
    <text evidence="2">Belongs to the bacterial solute-binding protein 5 family.</text>
</comment>
<name>A0A0B1Q381_9HYPH</name>
<dbReference type="GO" id="GO:0030288">
    <property type="term" value="C:outer membrane-bounded periplasmic space"/>
    <property type="evidence" value="ECO:0007669"/>
    <property type="project" value="UniProtKB-ARBA"/>
</dbReference>
<evidence type="ECO:0000313" key="5">
    <source>
        <dbReference type="EMBL" id="KHJ55313.1"/>
    </source>
</evidence>
<feature type="chain" id="PRO_5002081164" description="Solute-binding protein family 5 domain-containing protein" evidence="3">
    <location>
        <begin position="21"/>
        <end position="509"/>
    </location>
</feature>
<dbReference type="Proteomes" id="UP000030826">
    <property type="component" value="Unassembled WGS sequence"/>
</dbReference>
<gene>
    <name evidence="5" type="ORF">LA66_01165</name>
</gene>
<dbReference type="Gene3D" id="3.90.76.10">
    <property type="entry name" value="Dipeptide-binding Protein, Domain 1"/>
    <property type="match status" value="1"/>
</dbReference>